<evidence type="ECO:0000256" key="2">
    <source>
        <dbReference type="ARBA" id="ARBA00022516"/>
    </source>
</evidence>
<evidence type="ECO:0000256" key="7">
    <source>
        <dbReference type="ARBA" id="ARBA00023209"/>
    </source>
</evidence>
<dbReference type="UniPathway" id="UPA00753"/>
<comment type="subcellular location">
    <subcellularLocation>
        <location evidence="1">Endomembrane system</location>
        <topology evidence="1">Multi-pass membrane protein</topology>
    </subcellularLocation>
</comment>
<feature type="compositionally biased region" description="Basic and acidic residues" evidence="9">
    <location>
        <begin position="26"/>
        <end position="35"/>
    </location>
</feature>
<dbReference type="EMBL" id="AJWJ01000784">
    <property type="protein sequence ID" value="KAF2068976.1"/>
    <property type="molecule type" value="Genomic_DNA"/>
</dbReference>
<dbReference type="GO" id="GO:0012505">
    <property type="term" value="C:endomembrane system"/>
    <property type="evidence" value="ECO:0007669"/>
    <property type="project" value="UniProtKB-SubCell"/>
</dbReference>
<evidence type="ECO:0000256" key="4">
    <source>
        <dbReference type="ARBA" id="ARBA00022989"/>
    </source>
</evidence>
<dbReference type="PANTHER" id="PTHR32138">
    <property type="entry name" value="PHOSPHATIDYLETHANOLAMINE N-METHYLTRANSFERASE"/>
    <property type="match status" value="1"/>
</dbReference>
<dbReference type="InterPro" id="IPR007318">
    <property type="entry name" value="Phopholipid_MeTrfase"/>
</dbReference>
<feature type="transmembrane region" description="Helical" evidence="10">
    <location>
        <begin position="537"/>
        <end position="564"/>
    </location>
</feature>
<dbReference type="GO" id="GO:0006656">
    <property type="term" value="P:phosphatidylcholine biosynthetic process"/>
    <property type="evidence" value="ECO:0007669"/>
    <property type="project" value="UniProtKB-UniPathway"/>
</dbReference>
<keyword evidence="8" id="KW-1208">Phospholipid metabolism</keyword>
<evidence type="ECO:0000256" key="3">
    <source>
        <dbReference type="ARBA" id="ARBA00022692"/>
    </source>
</evidence>
<evidence type="ECO:0000256" key="6">
    <source>
        <dbReference type="ARBA" id="ARBA00023136"/>
    </source>
</evidence>
<dbReference type="AlphaFoldDB" id="A0A8J4PMF3"/>
<keyword evidence="3 10" id="KW-0812">Transmembrane</keyword>
<dbReference type="Proteomes" id="UP000695562">
    <property type="component" value="Unassembled WGS sequence"/>
</dbReference>
<reference evidence="11" key="1">
    <citation type="submission" date="2020-01" db="EMBL/GenBank/DDBJ databases">
        <title>Development of genomics and gene disruption for Polysphondylium violaceum indicates a role for the polyketide synthase stlB in stalk morphogenesis.</title>
        <authorList>
            <person name="Narita B."/>
            <person name="Kawabe Y."/>
            <person name="Kin K."/>
            <person name="Saito T."/>
            <person name="Gibbs R."/>
            <person name="Kuspa A."/>
            <person name="Muzny D."/>
            <person name="Queller D."/>
            <person name="Richards S."/>
            <person name="Strassman J."/>
            <person name="Sucgang R."/>
            <person name="Worley K."/>
            <person name="Schaap P."/>
        </authorList>
    </citation>
    <scope>NUCLEOTIDE SEQUENCE</scope>
    <source>
        <strain evidence="11">QSvi11</strain>
    </source>
</reference>
<feature type="transmembrane region" description="Helical" evidence="10">
    <location>
        <begin position="363"/>
        <end position="385"/>
    </location>
</feature>
<evidence type="ECO:0000256" key="9">
    <source>
        <dbReference type="SAM" id="MobiDB-lite"/>
    </source>
</evidence>
<feature type="transmembrane region" description="Helical" evidence="10">
    <location>
        <begin position="473"/>
        <end position="491"/>
    </location>
</feature>
<evidence type="ECO:0000256" key="1">
    <source>
        <dbReference type="ARBA" id="ARBA00004127"/>
    </source>
</evidence>
<feature type="region of interest" description="Disordered" evidence="9">
    <location>
        <begin position="1"/>
        <end position="71"/>
    </location>
</feature>
<evidence type="ECO:0000256" key="10">
    <source>
        <dbReference type="SAM" id="Phobius"/>
    </source>
</evidence>
<dbReference type="GO" id="GO:0004608">
    <property type="term" value="F:phosphatidylethanolamine N-methyltransferase activity"/>
    <property type="evidence" value="ECO:0007669"/>
    <property type="project" value="TreeGrafter"/>
</dbReference>
<feature type="compositionally biased region" description="Polar residues" evidence="9">
    <location>
        <begin position="1"/>
        <end position="10"/>
    </location>
</feature>
<feature type="transmembrane region" description="Helical" evidence="10">
    <location>
        <begin position="111"/>
        <end position="132"/>
    </location>
</feature>
<keyword evidence="7" id="KW-0594">Phospholipid biosynthesis</keyword>
<sequence>MIENTMTMKHQQQQNSSSGSDSDDATVSRKKDTTARLRKKESPAISNIKNKSAAAFSSDSESEGNKDKSHNRLIGVCSDGTRFPLPHTKNPLTLHPVSEWSFFDYAKNASLASLLLLFLNLPGWVFIAWFLFWRFAYNVGLGLILRNQSHTKFFTRWIKVMSQPSHPFYSKLKQFCSSGMGSDYNFDETPSEYNAWLAFRNIVDIVLANDLVTYVVFSMAYFEFDYSWTLIPCYILGGLLCAFTFWAKTDAYRVVKDFAWYWGDFFFLVDQNLTFDRVFSISPHPMYTIGYTFYYGLSLISQSYTVLYVSLFAHICQLLFLVVVEDPHIQKTYPEIVEDPHINREKVKDYFGKDLIVVKNFQFIRAADILTALLIAYTVGLNLFSNLPTWFYIIQAIFWRCTLSFGLGLVLSCQSSYQWWTKKYEKDLNLDKPRAFENWKSIYNICLIMTHVSFWCCFLKYAQIDLNFFGSIFWRQILGVMLILINVWSSWSTYEVLGQFGWFYGDFFIEEIPSNLYYTGIYRFLNNPDSVTGFAGYYGLSLIAGSFPLFALSIFSQVANFLFIKFVEKPHMKKLYGNKVRVQSGISKGIQEIVSELAETSPPIQKFTHYVNKTKHFTERVEKKVGERINNLLEELREKGIPLSSEQIAILKTIKEKYNKHSNSNTTYSSDSDSQK</sequence>
<keyword evidence="6 10" id="KW-0472">Membrane</keyword>
<dbReference type="Pfam" id="PF04191">
    <property type="entry name" value="PEMT"/>
    <property type="match status" value="2"/>
</dbReference>
<comment type="caution">
    <text evidence="11">The sequence shown here is derived from an EMBL/GenBank/DDBJ whole genome shotgun (WGS) entry which is preliminary data.</text>
</comment>
<gene>
    <name evidence="11" type="ORF">CYY_009708</name>
</gene>
<keyword evidence="4 10" id="KW-1133">Transmembrane helix</keyword>
<feature type="transmembrane region" description="Helical" evidence="10">
    <location>
        <begin position="441"/>
        <end position="461"/>
    </location>
</feature>
<evidence type="ECO:0000256" key="8">
    <source>
        <dbReference type="ARBA" id="ARBA00023264"/>
    </source>
</evidence>
<protein>
    <recommendedName>
        <fullName evidence="13">Phosphatidylethanolamine N-methyltransferase</fullName>
    </recommendedName>
</protein>
<feature type="compositionally biased region" description="Low complexity" evidence="9">
    <location>
        <begin position="11"/>
        <end position="20"/>
    </location>
</feature>
<evidence type="ECO:0000313" key="12">
    <source>
        <dbReference type="Proteomes" id="UP000695562"/>
    </source>
</evidence>
<dbReference type="Gene3D" id="1.20.120.1630">
    <property type="match status" value="2"/>
</dbReference>
<evidence type="ECO:0000256" key="5">
    <source>
        <dbReference type="ARBA" id="ARBA00023098"/>
    </source>
</evidence>
<name>A0A8J4PMF3_9MYCE</name>
<evidence type="ECO:0008006" key="13">
    <source>
        <dbReference type="Google" id="ProtNLM"/>
    </source>
</evidence>
<proteinExistence type="predicted"/>
<feature type="transmembrane region" description="Helical" evidence="10">
    <location>
        <begin position="397"/>
        <end position="421"/>
    </location>
</feature>
<dbReference type="PANTHER" id="PTHR32138:SF0">
    <property type="entry name" value="PHOSPHATIDYLETHANOLAMINE N-METHYLTRANSFERASE"/>
    <property type="match status" value="1"/>
</dbReference>
<evidence type="ECO:0000313" key="11">
    <source>
        <dbReference type="EMBL" id="KAF2068976.1"/>
    </source>
</evidence>
<keyword evidence="12" id="KW-1185">Reference proteome</keyword>
<keyword evidence="2" id="KW-0444">Lipid biosynthesis</keyword>
<dbReference type="OrthoDB" id="4583at2759"/>
<feature type="transmembrane region" description="Helical" evidence="10">
    <location>
        <begin position="226"/>
        <end position="247"/>
    </location>
</feature>
<organism evidence="11 12">
    <name type="scientific">Polysphondylium violaceum</name>
    <dbReference type="NCBI Taxonomy" id="133409"/>
    <lineage>
        <taxon>Eukaryota</taxon>
        <taxon>Amoebozoa</taxon>
        <taxon>Evosea</taxon>
        <taxon>Eumycetozoa</taxon>
        <taxon>Dictyostelia</taxon>
        <taxon>Dictyosteliales</taxon>
        <taxon>Dictyosteliaceae</taxon>
        <taxon>Polysphondylium</taxon>
    </lineage>
</organism>
<accession>A0A8J4PMF3</accession>
<keyword evidence="5" id="KW-0443">Lipid metabolism</keyword>